<evidence type="ECO:0000313" key="7">
    <source>
        <dbReference type="EMBL" id="CAA6799781.1"/>
    </source>
</evidence>
<dbReference type="HAMAP" id="MF_01848">
    <property type="entry name" value="23SrRNA_methyltr_F"/>
    <property type="match status" value="1"/>
</dbReference>
<dbReference type="GO" id="GO:0005737">
    <property type="term" value="C:cytoplasm"/>
    <property type="evidence" value="ECO:0007669"/>
    <property type="project" value="UniProtKB-SubCell"/>
</dbReference>
<protein>
    <recommendedName>
        <fullName evidence="6">Ribosomal RNA large subunit methyltransferase F</fullName>
        <ecNumber evidence="6">2.1.1.181</ecNumber>
    </recommendedName>
    <alternativeName>
        <fullName evidence="6">23S rRNA mA1618 methyltransferase</fullName>
    </alternativeName>
    <alternativeName>
        <fullName evidence="6">rRNA adenine N-6-methyltransferase</fullName>
    </alternativeName>
</protein>
<proteinExistence type="inferred from homology"/>
<keyword evidence="1 6" id="KW-0963">Cytoplasm</keyword>
<evidence type="ECO:0000256" key="1">
    <source>
        <dbReference type="ARBA" id="ARBA00022490"/>
    </source>
</evidence>
<dbReference type="Pfam" id="PF05971">
    <property type="entry name" value="Methyltransf_10"/>
    <property type="match status" value="1"/>
</dbReference>
<reference evidence="7" key="1">
    <citation type="submission" date="2020-01" db="EMBL/GenBank/DDBJ databases">
        <authorList>
            <person name="Meier V. D."/>
            <person name="Meier V D."/>
        </authorList>
    </citation>
    <scope>NUCLEOTIDE SEQUENCE</scope>
    <source>
        <strain evidence="7">HLG_WM_MAG_10</strain>
    </source>
</reference>
<dbReference type="InterPro" id="IPR010286">
    <property type="entry name" value="METTL16/RlmF"/>
</dbReference>
<dbReference type="AlphaFoldDB" id="A0A6S6SA12"/>
<dbReference type="InterPro" id="IPR016909">
    <property type="entry name" value="rRNA_lsu_MeTfrase_F"/>
</dbReference>
<dbReference type="PANTHER" id="PTHR13393:SF0">
    <property type="entry name" value="RNA N6-ADENOSINE-METHYLTRANSFERASE METTL16"/>
    <property type="match status" value="1"/>
</dbReference>
<dbReference type="EMBL" id="CACVAQ010000045">
    <property type="protein sequence ID" value="CAA6799781.1"/>
    <property type="molecule type" value="Genomic_DNA"/>
</dbReference>
<dbReference type="GO" id="GO:0070475">
    <property type="term" value="P:rRNA base methylation"/>
    <property type="evidence" value="ECO:0007669"/>
    <property type="project" value="TreeGrafter"/>
</dbReference>
<dbReference type="InterPro" id="IPR029063">
    <property type="entry name" value="SAM-dependent_MTases_sf"/>
</dbReference>
<keyword evidence="4 6" id="KW-0808">Transferase</keyword>
<comment type="similarity">
    <text evidence="6">Belongs to the methyltransferase superfamily. METTL16/RlmF family.</text>
</comment>
<dbReference type="EC" id="2.1.1.181" evidence="6"/>
<keyword evidence="3 6" id="KW-0489">Methyltransferase</keyword>
<evidence type="ECO:0000256" key="4">
    <source>
        <dbReference type="ARBA" id="ARBA00022679"/>
    </source>
</evidence>
<gene>
    <name evidence="6" type="primary">rlmF</name>
    <name evidence="7" type="ORF">HELGO_WM29746</name>
</gene>
<keyword evidence="5 6" id="KW-0949">S-adenosyl-L-methionine</keyword>
<evidence type="ECO:0000256" key="3">
    <source>
        <dbReference type="ARBA" id="ARBA00022603"/>
    </source>
</evidence>
<sequence length="302" mass="33826">MTDQKNKPRLHPRNKHQGQYDFKQLVKHNSELQEFILLNKQGNTSIDFFNPMAVKALNKALLGSYYNLQNWNIPKGYLCPPIPGRADYIHYVADLLANNTAKNIPKGKKVRVLDLGVGANCIYPILGVKEYGWSFVGTDISKAALKNAHDIILSEHSLRANIELRWQAKSEQLFEGVVSAKEYFDVSICNPPFHSSAAAAATGSLRKLKNLGQKETQKPTLNFGGQEHELWCAGGELQFLNNMILQSKKFANSVGWFTSLVSKEAHLKTAYKTLKKVGITAPKTIPMGQGNKKSRILAWTFR</sequence>
<accession>A0A6S6SA12</accession>
<dbReference type="SUPFAM" id="SSF53335">
    <property type="entry name" value="S-adenosyl-L-methionine-dependent methyltransferases"/>
    <property type="match status" value="1"/>
</dbReference>
<organism evidence="7">
    <name type="scientific">uncultured Aureispira sp</name>
    <dbReference type="NCBI Taxonomy" id="1331704"/>
    <lineage>
        <taxon>Bacteria</taxon>
        <taxon>Pseudomonadati</taxon>
        <taxon>Bacteroidota</taxon>
        <taxon>Saprospiria</taxon>
        <taxon>Saprospirales</taxon>
        <taxon>Saprospiraceae</taxon>
        <taxon>Aureispira</taxon>
        <taxon>environmental samples</taxon>
    </lineage>
</organism>
<dbReference type="GO" id="GO:0052907">
    <property type="term" value="F:23S rRNA (adenine(1618)-N(6))-methyltransferase activity"/>
    <property type="evidence" value="ECO:0007669"/>
    <property type="project" value="UniProtKB-EC"/>
</dbReference>
<evidence type="ECO:0000256" key="6">
    <source>
        <dbReference type="HAMAP-Rule" id="MF_01848"/>
    </source>
</evidence>
<name>A0A6S6SA12_9BACT</name>
<dbReference type="CDD" id="cd02440">
    <property type="entry name" value="AdoMet_MTases"/>
    <property type="match status" value="1"/>
</dbReference>
<comment type="catalytic activity">
    <reaction evidence="6">
        <text>adenosine(1618) in 23S rRNA + S-adenosyl-L-methionine = N(6)-methyladenosine(1618) in 23S rRNA + S-adenosyl-L-homocysteine + H(+)</text>
        <dbReference type="Rhea" id="RHEA:16497"/>
        <dbReference type="Rhea" id="RHEA-COMP:10229"/>
        <dbReference type="Rhea" id="RHEA-COMP:10231"/>
        <dbReference type="ChEBI" id="CHEBI:15378"/>
        <dbReference type="ChEBI" id="CHEBI:57856"/>
        <dbReference type="ChEBI" id="CHEBI:59789"/>
        <dbReference type="ChEBI" id="CHEBI:74411"/>
        <dbReference type="ChEBI" id="CHEBI:74449"/>
        <dbReference type="EC" id="2.1.1.181"/>
    </reaction>
</comment>
<dbReference type="NCBIfam" id="NF008725">
    <property type="entry name" value="PRK11727.1"/>
    <property type="match status" value="1"/>
</dbReference>
<comment type="function">
    <text evidence="6">Specifically methylates the adenine in position 1618 of 23S rRNA.</text>
</comment>
<keyword evidence="2 6" id="KW-0698">rRNA processing</keyword>
<dbReference type="PANTHER" id="PTHR13393">
    <property type="entry name" value="SAM-DEPENDENT METHYLTRANSFERASE"/>
    <property type="match status" value="1"/>
</dbReference>
<dbReference type="Gene3D" id="3.40.50.150">
    <property type="entry name" value="Vaccinia Virus protein VP39"/>
    <property type="match status" value="1"/>
</dbReference>
<comment type="subcellular location">
    <subcellularLocation>
        <location evidence="6">Cytoplasm</location>
    </subcellularLocation>
</comment>
<dbReference type="PIRSF" id="PIRSF029038">
    <property type="entry name" value="Mtase_YbiN_prd"/>
    <property type="match status" value="1"/>
</dbReference>
<evidence type="ECO:0000256" key="2">
    <source>
        <dbReference type="ARBA" id="ARBA00022552"/>
    </source>
</evidence>
<evidence type="ECO:0000256" key="5">
    <source>
        <dbReference type="ARBA" id="ARBA00022691"/>
    </source>
</evidence>